<dbReference type="OrthoDB" id="148323at2157"/>
<evidence type="ECO:0000259" key="2">
    <source>
        <dbReference type="Pfam" id="PF02517"/>
    </source>
</evidence>
<feature type="transmembrane region" description="Helical" evidence="1">
    <location>
        <begin position="155"/>
        <end position="172"/>
    </location>
</feature>
<organism evidence="3 4">
    <name type="scientific">Methanocella paludicola (strain DSM 17711 / JCM 13418 / NBRC 101707 / SANAE)</name>
    <dbReference type="NCBI Taxonomy" id="304371"/>
    <lineage>
        <taxon>Archaea</taxon>
        <taxon>Methanobacteriati</taxon>
        <taxon>Methanobacteriota</taxon>
        <taxon>Stenosarchaea group</taxon>
        <taxon>Methanomicrobia</taxon>
        <taxon>Methanocellales</taxon>
        <taxon>Methanocellaceae</taxon>
        <taxon>Methanocella</taxon>
    </lineage>
</organism>
<dbReference type="GO" id="GO:0004175">
    <property type="term" value="F:endopeptidase activity"/>
    <property type="evidence" value="ECO:0007669"/>
    <property type="project" value="UniProtKB-ARBA"/>
</dbReference>
<reference evidence="3 4" key="1">
    <citation type="journal article" date="2007" name="Appl. Environ. Microbiol.">
        <title>Isolation of key methanogens for global methane emission from rice paddy fields: a novel isolate affiliated with the clone cluster rice cluster I.</title>
        <authorList>
            <person name="Sakai S."/>
            <person name="Imachi H."/>
            <person name="Sekiguchi Y."/>
            <person name="Ohashi A."/>
            <person name="Harada H."/>
            <person name="Kamagata Y."/>
        </authorList>
    </citation>
    <scope>NUCLEOTIDE SEQUENCE [LARGE SCALE GENOMIC DNA]</scope>
    <source>
        <strain evidence="4">DSM 17711 / JCM 13418 / NBRC 101707 / SANAE</strain>
    </source>
</reference>
<dbReference type="STRING" id="304371.MCP_0458"/>
<keyword evidence="1" id="KW-0472">Membrane</keyword>
<reference evidence="4" key="3">
    <citation type="journal article" date="2011" name="PLoS ONE">
        <title>Genome sequence of a mesophilic hydrogenotrophic methanogen Methanocella paludicola, the first cultivated representative of the order Methanocellales.</title>
        <authorList>
            <person name="Sakai S."/>
            <person name="Takaki Y."/>
            <person name="Shimamura S."/>
            <person name="Sekine M."/>
            <person name="Tajima T."/>
            <person name="Kosugi H."/>
            <person name="Ichikawa N."/>
            <person name="Tasumi E."/>
            <person name="Hiraki A.T."/>
            <person name="Shimizu A."/>
            <person name="Kato Y."/>
            <person name="Nishiko R."/>
            <person name="Mori K."/>
            <person name="Fujita N."/>
            <person name="Imachi H."/>
            <person name="Takai K."/>
        </authorList>
    </citation>
    <scope>NUCLEOTIDE SEQUENCE [LARGE SCALE GENOMIC DNA]</scope>
    <source>
        <strain evidence="4">DSM 17711 / JCM 13418 / NBRC 101707 / SANAE</strain>
    </source>
</reference>
<name>D1YVQ8_METPS</name>
<dbReference type="KEGG" id="mpd:MCP_0458"/>
<keyword evidence="1" id="KW-0812">Transmembrane</keyword>
<feature type="transmembrane region" description="Helical" evidence="1">
    <location>
        <begin position="92"/>
        <end position="111"/>
    </location>
</feature>
<dbReference type="GeneID" id="8680549"/>
<keyword evidence="4" id="KW-1185">Reference proteome</keyword>
<feature type="transmembrane region" description="Helical" evidence="1">
    <location>
        <begin position="7"/>
        <end position="24"/>
    </location>
</feature>
<proteinExistence type="predicted"/>
<feature type="transmembrane region" description="Helical" evidence="1">
    <location>
        <begin position="123"/>
        <end position="143"/>
    </location>
</feature>
<dbReference type="EMBL" id="AP011532">
    <property type="protein sequence ID" value="BAI60530.1"/>
    <property type="molecule type" value="Genomic_DNA"/>
</dbReference>
<protein>
    <recommendedName>
        <fullName evidence="2">CAAX prenyl protease 2/Lysostaphin resistance protein A-like domain-containing protein</fullName>
    </recommendedName>
</protein>
<evidence type="ECO:0000313" key="4">
    <source>
        <dbReference type="Proteomes" id="UP000001882"/>
    </source>
</evidence>
<dbReference type="RefSeq" id="WP_012899210.1">
    <property type="nucleotide sequence ID" value="NC_013665.1"/>
</dbReference>
<feature type="transmembrane region" description="Helical" evidence="1">
    <location>
        <begin position="223"/>
        <end position="242"/>
    </location>
</feature>
<dbReference type="InterPro" id="IPR003675">
    <property type="entry name" value="Rce1/LyrA-like_dom"/>
</dbReference>
<dbReference type="InParanoid" id="D1YVQ8"/>
<reference evidence="3 4" key="2">
    <citation type="journal article" date="2008" name="Int. J. Syst. Evol. Microbiol.">
        <title>Methanocella paludicola gen. nov., sp. nov., a methane-producing archaeon, the first isolate of the lineage 'Rice Cluster I', and proposal of the new archaeal order Methanocellales ord. nov.</title>
        <authorList>
            <person name="Sakai S."/>
            <person name="Imachi H."/>
            <person name="Hanada S."/>
            <person name="Ohashi A."/>
            <person name="Harada H."/>
            <person name="Kamagata Y."/>
        </authorList>
    </citation>
    <scope>NUCLEOTIDE SEQUENCE [LARGE SCALE GENOMIC DNA]</scope>
    <source>
        <strain evidence="4">DSM 17711 / JCM 13418 / NBRC 101707 / SANAE</strain>
    </source>
</reference>
<evidence type="ECO:0000256" key="1">
    <source>
        <dbReference type="SAM" id="Phobius"/>
    </source>
</evidence>
<keyword evidence="1" id="KW-1133">Transmembrane helix</keyword>
<dbReference type="Proteomes" id="UP000001882">
    <property type="component" value="Chromosome"/>
</dbReference>
<dbReference type="Pfam" id="PF02517">
    <property type="entry name" value="Rce1-like"/>
    <property type="match status" value="1"/>
</dbReference>
<gene>
    <name evidence="3" type="ordered locus">MCP_0458</name>
</gene>
<dbReference type="AlphaFoldDB" id="D1YVQ8"/>
<accession>D1YVQ8</accession>
<dbReference type="eggNOG" id="arCOG09164">
    <property type="taxonomic scope" value="Archaea"/>
</dbReference>
<evidence type="ECO:0000313" key="3">
    <source>
        <dbReference type="EMBL" id="BAI60530.1"/>
    </source>
</evidence>
<feature type="transmembrane region" description="Helical" evidence="1">
    <location>
        <begin position="59"/>
        <end position="80"/>
    </location>
</feature>
<sequence length="255" mass="27397">MRRGLKLLAVFLFYLLNAWLVVSFSSLAGILTYPLIIILSVFFIAVFELQVPWKGFAEGAIFAAVPMGLVLAVLLLSGAITPGPIREDFSYYLLLGVFVQLLVSFGEELGFRAAIFQGLFDELGLWPAALLSAAGFAALHLPSMGIVGLGRQSDLIALGTIFLAGIVLALLYRYGGLLNAIAFHFVWNFIEYNLFELGPLEGAILVSKPGPDIITGGAFGPEASVVTLAVTALLIVAVWLYYNKVRKPANSLSAP</sequence>
<dbReference type="GO" id="GO:0080120">
    <property type="term" value="P:CAAX-box protein maturation"/>
    <property type="evidence" value="ECO:0007669"/>
    <property type="project" value="UniProtKB-ARBA"/>
</dbReference>
<dbReference type="PANTHER" id="PTHR39430">
    <property type="entry name" value="MEMBRANE-ASSOCIATED PROTEASE-RELATED"/>
    <property type="match status" value="1"/>
</dbReference>
<dbReference type="PANTHER" id="PTHR39430:SF1">
    <property type="entry name" value="PROTEASE"/>
    <property type="match status" value="1"/>
</dbReference>
<feature type="domain" description="CAAX prenyl protease 2/Lysostaphin resistance protein A-like" evidence="2">
    <location>
        <begin position="92"/>
        <end position="190"/>
    </location>
</feature>